<gene>
    <name evidence="7" type="ORF">GOP47_0010760</name>
</gene>
<evidence type="ECO:0000313" key="7">
    <source>
        <dbReference type="EMBL" id="KAI5074799.1"/>
    </source>
</evidence>
<feature type="region of interest" description="Disordered" evidence="5">
    <location>
        <begin position="231"/>
        <end position="250"/>
    </location>
</feature>
<evidence type="ECO:0000259" key="6">
    <source>
        <dbReference type="PROSITE" id="PS50016"/>
    </source>
</evidence>
<dbReference type="OrthoDB" id="10359089at2759"/>
<dbReference type="Pfam" id="PF00628">
    <property type="entry name" value="PHD"/>
    <property type="match status" value="1"/>
</dbReference>
<dbReference type="PROSITE" id="PS01359">
    <property type="entry name" value="ZF_PHD_1"/>
    <property type="match status" value="1"/>
</dbReference>
<dbReference type="AlphaFoldDB" id="A0A9D4ZGP9"/>
<evidence type="ECO:0000256" key="2">
    <source>
        <dbReference type="ARBA" id="ARBA00022771"/>
    </source>
</evidence>
<dbReference type="InterPro" id="IPR011011">
    <property type="entry name" value="Znf_FYVE_PHD"/>
</dbReference>
<feature type="domain" description="PHD-type" evidence="6">
    <location>
        <begin position="56"/>
        <end position="106"/>
    </location>
</feature>
<accession>A0A9D4ZGP9</accession>
<evidence type="ECO:0000313" key="8">
    <source>
        <dbReference type="Proteomes" id="UP000886520"/>
    </source>
</evidence>
<dbReference type="CDD" id="cd15489">
    <property type="entry name" value="PHD_SF"/>
    <property type="match status" value="1"/>
</dbReference>
<sequence>MEFSSRQELQGRFVTQDPDAGRCVEDMVKSLMPRFEFKGDAAKFAGQVGKLQPELALLCKCCGKDERKKSLICDVCESSFHLKCLRLRTSNALLLDRWLCATCSAAEGAHALNSTSDKRSALRSSIRKRRDMDTQKIPPQEENEIGKIRFVLKLKTAHFKGARALANEVVEVLSDRSTDESAERCARRPSCQMDCVSDTPQSELATSPVICSQGVGKELIGYDRARSKRTKVDESVMASPRDTGNACIPPSHGDAIISSDDYHQTEPNLYLCGDTSQELNLSGVDEVPNGVVKSVIDLCSGKDAEVISPHPQYINCLSLALVHKQLNSGLGHLETVTEETGSGLRKDEANDGIEDVAFKENEEAARSLQEELTAEGSPQSLFVKEHPKGSEDANCINGMICDNETSATKNITNKVDTPEQGSNHVPRYTMAHAEADVFAKLGGHVLTHERVKMNAQESRSLVKVVDDIQKGPWYKDAIELMGLEPFACKGNHHEAMSSSKQHPQLHVKLNTWCLLQVYADCRERCIIVYDLGKPKRDNAAEAGSQNPIDTERTWSLGGGFYVLLLGSKNAANESVCCRIISFQGGIGYAIPYVPSFSPMQELEDTCPVWVTFVHLPVYFYPFLQELAMPLGKVLYVPRHKARESSDSPRVCVCWKVSNRIPEFLYVDMDGLGSKKLKIEFDLSLLRNLSRVCYQGSASMANG</sequence>
<keyword evidence="2 4" id="KW-0863">Zinc-finger</keyword>
<dbReference type="GO" id="GO:0008270">
    <property type="term" value="F:zinc ion binding"/>
    <property type="evidence" value="ECO:0007669"/>
    <property type="project" value="UniProtKB-KW"/>
</dbReference>
<evidence type="ECO:0000256" key="5">
    <source>
        <dbReference type="SAM" id="MobiDB-lite"/>
    </source>
</evidence>
<keyword evidence="1" id="KW-0479">Metal-binding</keyword>
<dbReference type="EMBL" id="JABFUD020000010">
    <property type="protein sequence ID" value="KAI5074799.1"/>
    <property type="molecule type" value="Genomic_DNA"/>
</dbReference>
<reference evidence="7" key="1">
    <citation type="submission" date="2021-01" db="EMBL/GenBank/DDBJ databases">
        <title>Adiantum capillus-veneris genome.</title>
        <authorList>
            <person name="Fang Y."/>
            <person name="Liao Q."/>
        </authorList>
    </citation>
    <scope>NUCLEOTIDE SEQUENCE</scope>
    <source>
        <strain evidence="7">H3</strain>
        <tissue evidence="7">Leaf</tissue>
    </source>
</reference>
<keyword evidence="8" id="KW-1185">Reference proteome</keyword>
<evidence type="ECO:0000256" key="4">
    <source>
        <dbReference type="PROSITE-ProRule" id="PRU00146"/>
    </source>
</evidence>
<dbReference type="Gene3D" id="3.30.40.10">
    <property type="entry name" value="Zinc/RING finger domain, C3HC4 (zinc finger)"/>
    <property type="match status" value="1"/>
</dbReference>
<name>A0A9D4ZGP9_ADICA</name>
<evidence type="ECO:0000256" key="3">
    <source>
        <dbReference type="ARBA" id="ARBA00022833"/>
    </source>
</evidence>
<dbReference type="InterPro" id="IPR013083">
    <property type="entry name" value="Znf_RING/FYVE/PHD"/>
</dbReference>
<protein>
    <recommendedName>
        <fullName evidence="6">PHD-type domain-containing protein</fullName>
    </recommendedName>
</protein>
<dbReference type="Proteomes" id="UP000886520">
    <property type="component" value="Chromosome 10"/>
</dbReference>
<evidence type="ECO:0000256" key="1">
    <source>
        <dbReference type="ARBA" id="ARBA00022723"/>
    </source>
</evidence>
<dbReference type="InterPro" id="IPR001965">
    <property type="entry name" value="Znf_PHD"/>
</dbReference>
<dbReference type="SMART" id="SM00249">
    <property type="entry name" value="PHD"/>
    <property type="match status" value="1"/>
</dbReference>
<dbReference type="PROSITE" id="PS50016">
    <property type="entry name" value="ZF_PHD_2"/>
    <property type="match status" value="1"/>
</dbReference>
<proteinExistence type="predicted"/>
<keyword evidence="3" id="KW-0862">Zinc</keyword>
<comment type="caution">
    <text evidence="7">The sequence shown here is derived from an EMBL/GenBank/DDBJ whole genome shotgun (WGS) entry which is preliminary data.</text>
</comment>
<dbReference type="InterPro" id="IPR019787">
    <property type="entry name" value="Znf_PHD-finger"/>
</dbReference>
<dbReference type="InterPro" id="IPR019786">
    <property type="entry name" value="Zinc_finger_PHD-type_CS"/>
</dbReference>
<dbReference type="SUPFAM" id="SSF57903">
    <property type="entry name" value="FYVE/PHD zinc finger"/>
    <property type="match status" value="1"/>
</dbReference>
<organism evidence="7 8">
    <name type="scientific">Adiantum capillus-veneris</name>
    <name type="common">Maidenhair fern</name>
    <dbReference type="NCBI Taxonomy" id="13818"/>
    <lineage>
        <taxon>Eukaryota</taxon>
        <taxon>Viridiplantae</taxon>
        <taxon>Streptophyta</taxon>
        <taxon>Embryophyta</taxon>
        <taxon>Tracheophyta</taxon>
        <taxon>Polypodiopsida</taxon>
        <taxon>Polypodiidae</taxon>
        <taxon>Polypodiales</taxon>
        <taxon>Pteridineae</taxon>
        <taxon>Pteridaceae</taxon>
        <taxon>Vittarioideae</taxon>
        <taxon>Adiantum</taxon>
    </lineage>
</organism>